<dbReference type="OrthoDB" id="10065392at2759"/>
<evidence type="ECO:0000313" key="9">
    <source>
        <dbReference type="EMBL" id="KAJ8022872.1"/>
    </source>
</evidence>
<dbReference type="EMBL" id="JAIZAY010000020">
    <property type="protein sequence ID" value="KAJ8022872.1"/>
    <property type="molecule type" value="Genomic_DNA"/>
</dbReference>
<comment type="similarity">
    <text evidence="2 6">Belongs to the caveolin family.</text>
</comment>
<proteinExistence type="inferred from homology"/>
<dbReference type="GO" id="GO:0070836">
    <property type="term" value="P:caveola assembly"/>
    <property type="evidence" value="ECO:0007669"/>
    <property type="project" value="InterPro"/>
</dbReference>
<feature type="region of interest" description="Disordered" evidence="7">
    <location>
        <begin position="1"/>
        <end position="67"/>
    </location>
</feature>
<keyword evidence="8" id="KW-1133">Transmembrane helix</keyword>
<evidence type="ECO:0000256" key="1">
    <source>
        <dbReference type="ARBA" id="ARBA00004202"/>
    </source>
</evidence>
<keyword evidence="10" id="KW-1185">Reference proteome</keyword>
<evidence type="ECO:0000256" key="8">
    <source>
        <dbReference type="SAM" id="Phobius"/>
    </source>
</evidence>
<evidence type="ECO:0000256" key="4">
    <source>
        <dbReference type="ARBA" id="ARBA00023034"/>
    </source>
</evidence>
<evidence type="ECO:0000256" key="5">
    <source>
        <dbReference type="ARBA" id="ARBA00023136"/>
    </source>
</evidence>
<dbReference type="Proteomes" id="UP001152320">
    <property type="component" value="Chromosome 20"/>
</dbReference>
<dbReference type="GO" id="GO:0005901">
    <property type="term" value="C:caveola"/>
    <property type="evidence" value="ECO:0007669"/>
    <property type="project" value="UniProtKB-SubCell"/>
</dbReference>
<evidence type="ECO:0000256" key="3">
    <source>
        <dbReference type="ARBA" id="ARBA00022475"/>
    </source>
</evidence>
<keyword evidence="4 6" id="KW-0333">Golgi apparatus</keyword>
<protein>
    <recommendedName>
        <fullName evidence="6">Caveolin</fullName>
    </recommendedName>
</protein>
<dbReference type="InterPro" id="IPR001612">
    <property type="entry name" value="Caveolin"/>
</dbReference>
<gene>
    <name evidence="9" type="ORF">HOLleu_37892</name>
</gene>
<dbReference type="AlphaFoldDB" id="A0A9Q0YMG5"/>
<feature type="compositionally biased region" description="Polar residues" evidence="7">
    <location>
        <begin position="1"/>
        <end position="17"/>
    </location>
</feature>
<feature type="transmembrane region" description="Helical" evidence="8">
    <location>
        <begin position="120"/>
        <end position="142"/>
    </location>
</feature>
<evidence type="ECO:0000256" key="6">
    <source>
        <dbReference type="RuleBase" id="RU000680"/>
    </source>
</evidence>
<sequence length="227" mass="25689">MAALELQQNDNAQTRAGYSTYLPPPSQPPNNPVLPPAYNQPTDIIQTYESRSSRSHPNPPSATNASRGHKLEDYYDSEYDINPYIQVDFDSVFQEPAEAGGLQIVKTINSNIYTWTKRCIYIFFTSFCGPLFAFLGGITFAITDLIGIWLMLPIIRLNYIVMRYIVSLYRPVIRTIMDPIFESFGQMFRVRNSGSFTERTYRLNISGITIGGTEAQSQPPAQHQHSS</sequence>
<keyword evidence="3 6" id="KW-1003">Cell membrane</keyword>
<organism evidence="9 10">
    <name type="scientific">Holothuria leucospilota</name>
    <name type="common">Black long sea cucumber</name>
    <name type="synonym">Mertensiothuria leucospilota</name>
    <dbReference type="NCBI Taxonomy" id="206669"/>
    <lineage>
        <taxon>Eukaryota</taxon>
        <taxon>Metazoa</taxon>
        <taxon>Echinodermata</taxon>
        <taxon>Eleutherozoa</taxon>
        <taxon>Echinozoa</taxon>
        <taxon>Holothuroidea</taxon>
        <taxon>Aspidochirotacea</taxon>
        <taxon>Aspidochirotida</taxon>
        <taxon>Holothuriidae</taxon>
        <taxon>Holothuria</taxon>
    </lineage>
</organism>
<evidence type="ECO:0000256" key="7">
    <source>
        <dbReference type="SAM" id="MobiDB-lite"/>
    </source>
</evidence>
<feature type="compositionally biased region" description="Pro residues" evidence="7">
    <location>
        <begin position="22"/>
        <end position="35"/>
    </location>
</feature>
<reference evidence="9" key="1">
    <citation type="submission" date="2021-10" db="EMBL/GenBank/DDBJ databases">
        <title>Tropical sea cucumber genome reveals ecological adaptation and Cuvierian tubules defense mechanism.</title>
        <authorList>
            <person name="Chen T."/>
        </authorList>
    </citation>
    <scope>NUCLEOTIDE SEQUENCE</scope>
    <source>
        <strain evidence="9">Nanhai2018</strain>
        <tissue evidence="9">Muscle</tissue>
    </source>
</reference>
<feature type="compositionally biased region" description="Polar residues" evidence="7">
    <location>
        <begin position="39"/>
        <end position="49"/>
    </location>
</feature>
<feature type="transmembrane region" description="Helical" evidence="8">
    <location>
        <begin position="148"/>
        <end position="166"/>
    </location>
</feature>
<dbReference type="GO" id="GO:0060090">
    <property type="term" value="F:molecular adaptor activity"/>
    <property type="evidence" value="ECO:0007669"/>
    <property type="project" value="TreeGrafter"/>
</dbReference>
<evidence type="ECO:0000313" key="10">
    <source>
        <dbReference type="Proteomes" id="UP001152320"/>
    </source>
</evidence>
<dbReference type="GO" id="GO:0000139">
    <property type="term" value="C:Golgi membrane"/>
    <property type="evidence" value="ECO:0007669"/>
    <property type="project" value="UniProtKB-SubCell"/>
</dbReference>
<dbReference type="PANTHER" id="PTHR10844">
    <property type="entry name" value="CAVEOLIN"/>
    <property type="match status" value="1"/>
</dbReference>
<evidence type="ECO:0000256" key="2">
    <source>
        <dbReference type="ARBA" id="ARBA00010988"/>
    </source>
</evidence>
<name>A0A9Q0YMG5_HOLLE</name>
<keyword evidence="5 6" id="KW-0472">Membrane</keyword>
<dbReference type="Pfam" id="PF01146">
    <property type="entry name" value="Caveolin"/>
    <property type="match status" value="1"/>
</dbReference>
<accession>A0A9Q0YMG5</accession>
<dbReference type="PANTHER" id="PTHR10844:SF30">
    <property type="entry name" value="CAVEOLIN"/>
    <property type="match status" value="1"/>
</dbReference>
<keyword evidence="8" id="KW-0812">Transmembrane</keyword>
<comment type="subcellular location">
    <subcellularLocation>
        <location evidence="1 6">Cell membrane</location>
        <topology evidence="1 6">Peripheral membrane protein</topology>
    </subcellularLocation>
    <subcellularLocation>
        <location evidence="6">Golgi apparatus membrane</location>
        <topology evidence="6">Peripheral membrane protein</topology>
    </subcellularLocation>
    <subcellularLocation>
        <location evidence="6">Membrane</location>
        <location evidence="6">Caveola</location>
        <topology evidence="6">Peripheral membrane protein</topology>
    </subcellularLocation>
</comment>
<comment type="function">
    <text evidence="6">May act as a scaffolding protein within caveolar membranes. Interacts directly with G-protein alpha subunits and can functionally regulate their activity.</text>
</comment>
<comment type="caution">
    <text evidence="9">The sequence shown here is derived from an EMBL/GenBank/DDBJ whole genome shotgun (WGS) entry which is preliminary data.</text>
</comment>